<name>A0A6L3SYY9_9HYPH</name>
<dbReference type="PROSITE" id="PS51352">
    <property type="entry name" value="THIOREDOXIN_2"/>
    <property type="match status" value="1"/>
</dbReference>
<dbReference type="AlphaFoldDB" id="A0A6L3SYY9"/>
<dbReference type="OrthoDB" id="7950124at2"/>
<dbReference type="CDD" id="cd02947">
    <property type="entry name" value="TRX_family"/>
    <property type="match status" value="1"/>
</dbReference>
<reference evidence="3 4" key="1">
    <citation type="submission" date="2019-09" db="EMBL/GenBank/DDBJ databases">
        <title>YIM 48816 draft genome.</title>
        <authorList>
            <person name="Jiang L."/>
        </authorList>
    </citation>
    <scope>NUCLEOTIDE SEQUENCE [LARGE SCALE GENOMIC DNA]</scope>
    <source>
        <strain evidence="3 4">YIM 48816</strain>
    </source>
</reference>
<proteinExistence type="predicted"/>
<dbReference type="RefSeq" id="WP_151000815.1">
    <property type="nucleotide sequence ID" value="NZ_BPQY01000285.1"/>
</dbReference>
<dbReference type="PANTHER" id="PTHR10438">
    <property type="entry name" value="THIOREDOXIN"/>
    <property type="match status" value="1"/>
</dbReference>
<dbReference type="InterPro" id="IPR013766">
    <property type="entry name" value="Thioredoxin_domain"/>
</dbReference>
<sequence length="147" mass="15780">MIGRRSILLLSAIALLAPALAPPARAAESPPGAAPPGAAQPVAAQPFAQEAFEAAQAAGKPILVEVSAPWCPICRTQKPILAKLGTDPRFKDLVLFEVDFDSQKALLRRFDARQQSTLIAFKGRQEVGRSVGETQPEWIESLLEKTL</sequence>
<dbReference type="InterPro" id="IPR050620">
    <property type="entry name" value="Thioredoxin_H-type-like"/>
</dbReference>
<keyword evidence="1" id="KW-0732">Signal</keyword>
<dbReference type="InterPro" id="IPR006311">
    <property type="entry name" value="TAT_signal"/>
</dbReference>
<evidence type="ECO:0000259" key="2">
    <source>
        <dbReference type="PROSITE" id="PS51352"/>
    </source>
</evidence>
<comment type="caution">
    <text evidence="3">The sequence shown here is derived from an EMBL/GenBank/DDBJ whole genome shotgun (WGS) entry which is preliminary data.</text>
</comment>
<accession>A0A6L3SYY9</accession>
<dbReference type="Proteomes" id="UP000474159">
    <property type="component" value="Unassembled WGS sequence"/>
</dbReference>
<gene>
    <name evidence="3" type="ORF">F6X53_14085</name>
</gene>
<protein>
    <submittedName>
        <fullName evidence="3">Thioredoxin family protein</fullName>
    </submittedName>
</protein>
<dbReference type="Pfam" id="PF00085">
    <property type="entry name" value="Thioredoxin"/>
    <property type="match status" value="1"/>
</dbReference>
<dbReference type="Gene3D" id="3.40.30.10">
    <property type="entry name" value="Glutaredoxin"/>
    <property type="match status" value="1"/>
</dbReference>
<dbReference type="EMBL" id="VZZK01000013">
    <property type="protein sequence ID" value="KAB1078525.1"/>
    <property type="molecule type" value="Genomic_DNA"/>
</dbReference>
<dbReference type="SUPFAM" id="SSF52833">
    <property type="entry name" value="Thioredoxin-like"/>
    <property type="match status" value="1"/>
</dbReference>
<evidence type="ECO:0000313" key="4">
    <source>
        <dbReference type="Proteomes" id="UP000474159"/>
    </source>
</evidence>
<feature type="chain" id="PRO_5026949613" evidence="1">
    <location>
        <begin position="27"/>
        <end position="147"/>
    </location>
</feature>
<organism evidence="3 4">
    <name type="scientific">Methylobacterium soli</name>
    <dbReference type="NCBI Taxonomy" id="553447"/>
    <lineage>
        <taxon>Bacteria</taxon>
        <taxon>Pseudomonadati</taxon>
        <taxon>Pseudomonadota</taxon>
        <taxon>Alphaproteobacteria</taxon>
        <taxon>Hyphomicrobiales</taxon>
        <taxon>Methylobacteriaceae</taxon>
        <taxon>Methylobacterium</taxon>
    </lineage>
</organism>
<evidence type="ECO:0000256" key="1">
    <source>
        <dbReference type="SAM" id="SignalP"/>
    </source>
</evidence>
<dbReference type="InterPro" id="IPR036249">
    <property type="entry name" value="Thioredoxin-like_sf"/>
</dbReference>
<keyword evidence="4" id="KW-1185">Reference proteome</keyword>
<feature type="domain" description="Thioredoxin" evidence="2">
    <location>
        <begin position="15"/>
        <end position="147"/>
    </location>
</feature>
<dbReference type="PANTHER" id="PTHR10438:SF468">
    <property type="entry name" value="THIOREDOXIN-1-RELATED"/>
    <property type="match status" value="1"/>
</dbReference>
<evidence type="ECO:0000313" key="3">
    <source>
        <dbReference type="EMBL" id="KAB1078525.1"/>
    </source>
</evidence>
<dbReference type="PROSITE" id="PS51318">
    <property type="entry name" value="TAT"/>
    <property type="match status" value="1"/>
</dbReference>
<feature type="signal peptide" evidence="1">
    <location>
        <begin position="1"/>
        <end position="26"/>
    </location>
</feature>